<dbReference type="EMBL" id="BAABJO010000027">
    <property type="protein sequence ID" value="GAA5133346.1"/>
    <property type="molecule type" value="Genomic_DNA"/>
</dbReference>
<dbReference type="RefSeq" id="WP_345609420.1">
    <property type="nucleotide sequence ID" value="NZ_BAABJO010000027.1"/>
</dbReference>
<feature type="transmembrane region" description="Helical" evidence="1">
    <location>
        <begin position="130"/>
        <end position="151"/>
    </location>
</feature>
<organism evidence="2 3">
    <name type="scientific">Pseudonocardia adelaidensis</name>
    <dbReference type="NCBI Taxonomy" id="648754"/>
    <lineage>
        <taxon>Bacteria</taxon>
        <taxon>Bacillati</taxon>
        <taxon>Actinomycetota</taxon>
        <taxon>Actinomycetes</taxon>
        <taxon>Pseudonocardiales</taxon>
        <taxon>Pseudonocardiaceae</taxon>
        <taxon>Pseudonocardia</taxon>
    </lineage>
</organism>
<proteinExistence type="predicted"/>
<dbReference type="InterPro" id="IPR046739">
    <property type="entry name" value="DUF6789"/>
</dbReference>
<keyword evidence="1" id="KW-0812">Transmembrane</keyword>
<feature type="transmembrane region" description="Helical" evidence="1">
    <location>
        <begin position="96"/>
        <end position="118"/>
    </location>
</feature>
<dbReference type="Pfam" id="PF20587">
    <property type="entry name" value="DUF6789"/>
    <property type="match status" value="1"/>
</dbReference>
<dbReference type="Proteomes" id="UP001500804">
    <property type="component" value="Unassembled WGS sequence"/>
</dbReference>
<evidence type="ECO:0008006" key="4">
    <source>
        <dbReference type="Google" id="ProtNLM"/>
    </source>
</evidence>
<evidence type="ECO:0000313" key="3">
    <source>
        <dbReference type="Proteomes" id="UP001500804"/>
    </source>
</evidence>
<keyword evidence="1" id="KW-0472">Membrane</keyword>
<gene>
    <name evidence="2" type="ORF">GCM10023320_59340</name>
</gene>
<feature type="transmembrane region" description="Helical" evidence="1">
    <location>
        <begin position="64"/>
        <end position="84"/>
    </location>
</feature>
<sequence length="161" mass="16719">MGHRTGRTAAGARGAVAGAIATGAMSVVMEAGRRVTAFRRQPPELIVRTLLTGDPQRPVGGEDALALLAHFGYGTSFGGLFGLLTHRSGRAGTQLGVGYALLLWLISYAGWVPAAGILAPPGRDDAGRQLALVGGHVVYGAVLAVVLRRLLRDRSQVREAA</sequence>
<comment type="caution">
    <text evidence="2">The sequence shown here is derived from an EMBL/GenBank/DDBJ whole genome shotgun (WGS) entry which is preliminary data.</text>
</comment>
<evidence type="ECO:0000313" key="2">
    <source>
        <dbReference type="EMBL" id="GAA5133346.1"/>
    </source>
</evidence>
<reference evidence="3" key="1">
    <citation type="journal article" date="2019" name="Int. J. Syst. Evol. Microbiol.">
        <title>The Global Catalogue of Microorganisms (GCM) 10K type strain sequencing project: providing services to taxonomists for standard genome sequencing and annotation.</title>
        <authorList>
            <consortium name="The Broad Institute Genomics Platform"/>
            <consortium name="The Broad Institute Genome Sequencing Center for Infectious Disease"/>
            <person name="Wu L."/>
            <person name="Ma J."/>
        </authorList>
    </citation>
    <scope>NUCLEOTIDE SEQUENCE [LARGE SCALE GENOMIC DNA]</scope>
    <source>
        <strain evidence="3">JCM 18302</strain>
    </source>
</reference>
<evidence type="ECO:0000256" key="1">
    <source>
        <dbReference type="SAM" id="Phobius"/>
    </source>
</evidence>
<name>A0ABP9NSN7_9PSEU</name>
<protein>
    <recommendedName>
        <fullName evidence="4">DUF1440 domain-containing protein</fullName>
    </recommendedName>
</protein>
<keyword evidence="3" id="KW-1185">Reference proteome</keyword>
<accession>A0ABP9NSN7</accession>
<keyword evidence="1" id="KW-1133">Transmembrane helix</keyword>